<keyword evidence="4" id="KW-0408">Iron</keyword>
<dbReference type="GO" id="GO:0046872">
    <property type="term" value="F:metal ion binding"/>
    <property type="evidence" value="ECO:0007669"/>
    <property type="project" value="UniProtKB-KW"/>
</dbReference>
<keyword evidence="2" id="KW-0349">Heme</keyword>
<evidence type="ECO:0000313" key="6">
    <source>
        <dbReference type="EMBL" id="CAE0038188.1"/>
    </source>
</evidence>
<dbReference type="Gene3D" id="1.10.490.10">
    <property type="entry name" value="Globins"/>
    <property type="match status" value="1"/>
</dbReference>
<name>A0A7S3E9W8_9RHOD</name>
<dbReference type="GO" id="GO:0020037">
    <property type="term" value="F:heme binding"/>
    <property type="evidence" value="ECO:0007669"/>
    <property type="project" value="InterPro"/>
</dbReference>
<dbReference type="SUPFAM" id="SSF46458">
    <property type="entry name" value="Globin-like"/>
    <property type="match status" value="1"/>
</dbReference>
<comment type="similarity">
    <text evidence="5">Belongs to the truncated hemoglobin family. Group II subfamily.</text>
</comment>
<dbReference type="Pfam" id="PF01152">
    <property type="entry name" value="Bac_globin"/>
    <property type="match status" value="1"/>
</dbReference>
<sequence>MEYLSRRASNLSGVEREEADKIDTAGLYEKLGPATIREISEAFYAAVYSREGWFREIFANVEKEHAINNQYTFFVEKFGGPRIYTAKKGHTALIGRHGPYKISHAAAQEWLACMEEAIDTVPSVDQQSRTIMMNYFRHMAYYISCGMDLVNQNRLVGYGDRPGGYHRLGN</sequence>
<gene>
    <name evidence="6" type="ORF">RMAR00112_LOCUS6146</name>
</gene>
<dbReference type="GO" id="GO:0019825">
    <property type="term" value="F:oxygen binding"/>
    <property type="evidence" value="ECO:0007669"/>
    <property type="project" value="InterPro"/>
</dbReference>
<evidence type="ECO:0000256" key="2">
    <source>
        <dbReference type="ARBA" id="ARBA00022617"/>
    </source>
</evidence>
<evidence type="ECO:0000256" key="5">
    <source>
        <dbReference type="ARBA" id="ARBA00034496"/>
    </source>
</evidence>
<organism evidence="6">
    <name type="scientific">Rhodosorus marinus</name>
    <dbReference type="NCBI Taxonomy" id="101924"/>
    <lineage>
        <taxon>Eukaryota</taxon>
        <taxon>Rhodophyta</taxon>
        <taxon>Stylonematophyceae</taxon>
        <taxon>Stylonematales</taxon>
        <taxon>Stylonemataceae</taxon>
        <taxon>Rhodosorus</taxon>
    </lineage>
</organism>
<evidence type="ECO:0000256" key="1">
    <source>
        <dbReference type="ARBA" id="ARBA00022448"/>
    </source>
</evidence>
<accession>A0A7S3E9W8</accession>
<dbReference type="GO" id="GO:0005344">
    <property type="term" value="F:oxygen carrier activity"/>
    <property type="evidence" value="ECO:0007669"/>
    <property type="project" value="InterPro"/>
</dbReference>
<dbReference type="InterPro" id="IPR012292">
    <property type="entry name" value="Globin/Proto"/>
</dbReference>
<keyword evidence="1" id="KW-0813">Transport</keyword>
<keyword evidence="3" id="KW-0479">Metal-binding</keyword>
<dbReference type="InterPro" id="IPR009050">
    <property type="entry name" value="Globin-like_sf"/>
</dbReference>
<reference evidence="6" key="1">
    <citation type="submission" date="2021-01" db="EMBL/GenBank/DDBJ databases">
        <authorList>
            <person name="Corre E."/>
            <person name="Pelletier E."/>
            <person name="Niang G."/>
            <person name="Scheremetjew M."/>
            <person name="Finn R."/>
            <person name="Kale V."/>
            <person name="Holt S."/>
            <person name="Cochrane G."/>
            <person name="Meng A."/>
            <person name="Brown T."/>
            <person name="Cohen L."/>
        </authorList>
    </citation>
    <scope>NUCLEOTIDE SEQUENCE</scope>
    <source>
        <strain evidence="6">CCMP 769</strain>
    </source>
</reference>
<evidence type="ECO:0000256" key="4">
    <source>
        <dbReference type="ARBA" id="ARBA00023004"/>
    </source>
</evidence>
<dbReference type="InterPro" id="IPR001486">
    <property type="entry name" value="Hemoglobin_trunc"/>
</dbReference>
<dbReference type="PANTHER" id="PTHR47366">
    <property type="entry name" value="TWO-ON-TWO HEMOGLOBIN-3"/>
    <property type="match status" value="1"/>
</dbReference>
<dbReference type="PANTHER" id="PTHR47366:SF1">
    <property type="entry name" value="TWO-ON-TWO HEMOGLOBIN-3"/>
    <property type="match status" value="1"/>
</dbReference>
<evidence type="ECO:0008006" key="7">
    <source>
        <dbReference type="Google" id="ProtNLM"/>
    </source>
</evidence>
<dbReference type="AlphaFoldDB" id="A0A7S3E9W8"/>
<dbReference type="EMBL" id="HBHW01008166">
    <property type="protein sequence ID" value="CAE0038188.1"/>
    <property type="molecule type" value="Transcribed_RNA"/>
</dbReference>
<evidence type="ECO:0000256" key="3">
    <source>
        <dbReference type="ARBA" id="ARBA00022723"/>
    </source>
</evidence>
<dbReference type="InterPro" id="IPR044203">
    <property type="entry name" value="GlbO/GLB3-like"/>
</dbReference>
<proteinExistence type="inferred from homology"/>
<protein>
    <recommendedName>
        <fullName evidence="7">Globin family profile domain-containing protein</fullName>
    </recommendedName>
</protein>